<reference evidence="9 10" key="1">
    <citation type="submission" date="2018-06" db="EMBL/GenBank/DDBJ databases">
        <authorList>
            <consortium name="Pathogen Informatics"/>
            <person name="Doyle S."/>
        </authorList>
    </citation>
    <scope>NUCLEOTIDE SEQUENCE [LARGE SCALE GENOMIC DNA]</scope>
    <source>
        <strain evidence="9 10">NCTC9177</strain>
    </source>
</reference>
<accession>A0A7H4MFF3</accession>
<feature type="transmembrane region" description="Helical" evidence="8">
    <location>
        <begin position="210"/>
        <end position="231"/>
    </location>
</feature>
<dbReference type="Proteomes" id="UP000254545">
    <property type="component" value="Unassembled WGS sequence"/>
</dbReference>
<keyword evidence="5 8" id="KW-0812">Transmembrane</keyword>
<evidence type="ECO:0000313" key="10">
    <source>
        <dbReference type="Proteomes" id="UP000254545"/>
    </source>
</evidence>
<organism evidence="9 10">
    <name type="scientific">Klebsiella variicola</name>
    <dbReference type="NCBI Taxonomy" id="244366"/>
    <lineage>
        <taxon>Bacteria</taxon>
        <taxon>Pseudomonadati</taxon>
        <taxon>Pseudomonadota</taxon>
        <taxon>Gammaproteobacteria</taxon>
        <taxon>Enterobacterales</taxon>
        <taxon>Enterobacteriaceae</taxon>
        <taxon>Klebsiella/Raoultella group</taxon>
        <taxon>Klebsiella</taxon>
        <taxon>Klebsiella pneumoniae complex</taxon>
    </lineage>
</organism>
<dbReference type="InterPro" id="IPR000522">
    <property type="entry name" value="ABC_transptr_permease_BtuC"/>
</dbReference>
<keyword evidence="3" id="KW-0813">Transport</keyword>
<evidence type="ECO:0000256" key="5">
    <source>
        <dbReference type="ARBA" id="ARBA00022692"/>
    </source>
</evidence>
<dbReference type="AlphaFoldDB" id="A0A7H4MFF3"/>
<dbReference type="EMBL" id="UGKR01000003">
    <property type="protein sequence ID" value="STS89053.1"/>
    <property type="molecule type" value="Genomic_DNA"/>
</dbReference>
<evidence type="ECO:0000256" key="8">
    <source>
        <dbReference type="SAM" id="Phobius"/>
    </source>
</evidence>
<keyword evidence="6 8" id="KW-1133">Transmembrane helix</keyword>
<comment type="similarity">
    <text evidence="2">Belongs to the binding-protein-dependent transport system permease family. FecCD subfamily.</text>
</comment>
<keyword evidence="7 8" id="KW-0472">Membrane</keyword>
<dbReference type="PANTHER" id="PTHR30472">
    <property type="entry name" value="FERRIC ENTEROBACTIN TRANSPORT SYSTEM PERMEASE PROTEIN"/>
    <property type="match status" value="1"/>
</dbReference>
<name>A0A7H4MFF3_KLEVA</name>
<comment type="caution">
    <text evidence="9">The sequence shown here is derived from an EMBL/GenBank/DDBJ whole genome shotgun (WGS) entry which is preliminary data.</text>
</comment>
<dbReference type="Gene3D" id="1.10.3470.10">
    <property type="entry name" value="ABC transporter involved in vitamin B12 uptake, BtuC"/>
    <property type="match status" value="1"/>
</dbReference>
<feature type="transmembrane region" description="Helical" evidence="8">
    <location>
        <begin position="143"/>
        <end position="170"/>
    </location>
</feature>
<dbReference type="SUPFAM" id="SSF81345">
    <property type="entry name" value="ABC transporter involved in vitamin B12 uptake, BtuC"/>
    <property type="match status" value="1"/>
</dbReference>
<gene>
    <name evidence="9" type="primary">fepG_1</name>
    <name evidence="9" type="ORF">NCTC9177_02914</name>
</gene>
<evidence type="ECO:0000256" key="1">
    <source>
        <dbReference type="ARBA" id="ARBA00004651"/>
    </source>
</evidence>
<dbReference type="CDD" id="cd06550">
    <property type="entry name" value="TM_ABC_iron-siderophores_like"/>
    <property type="match status" value="1"/>
</dbReference>
<keyword evidence="4" id="KW-1003">Cell membrane</keyword>
<feature type="transmembrane region" description="Helical" evidence="8">
    <location>
        <begin position="100"/>
        <end position="118"/>
    </location>
</feature>
<evidence type="ECO:0000256" key="3">
    <source>
        <dbReference type="ARBA" id="ARBA00022448"/>
    </source>
</evidence>
<dbReference type="NCBIfam" id="NF007759">
    <property type="entry name" value="PRK10440.1"/>
    <property type="match status" value="1"/>
</dbReference>
<dbReference type="PANTHER" id="PTHR30472:SF24">
    <property type="entry name" value="FERRIC ENTEROBACTIN TRANSPORT SYSTEM PERMEASE PROTEIN FEPG"/>
    <property type="match status" value="1"/>
</dbReference>
<feature type="transmembrane region" description="Helical" evidence="8">
    <location>
        <begin position="22"/>
        <end position="45"/>
    </location>
</feature>
<evidence type="ECO:0000256" key="6">
    <source>
        <dbReference type="ARBA" id="ARBA00022989"/>
    </source>
</evidence>
<proteinExistence type="inferred from homology"/>
<dbReference type="GO" id="GO:0033214">
    <property type="term" value="P:siderophore-iron import into cell"/>
    <property type="evidence" value="ECO:0007669"/>
    <property type="project" value="TreeGrafter"/>
</dbReference>
<evidence type="ECO:0000256" key="7">
    <source>
        <dbReference type="ARBA" id="ARBA00023136"/>
    </source>
</evidence>
<sequence>MGFNTGAWSGVLVAMVLFGQNLTAIALAAMAGGVLTSLVVWLLAWRNGIETFRLIIIGIGVRAMLVAFNTWMLLRASLETALSAGLWNAGSLNGLTWGKTWPSAPLILLMLVGSALLVRRMRLLEMGDDTACALGVQVERSRLLLMLVAVVLTAASTALAGPISFIALVAPHIARRLSGTARWGLTQSALCGALLLALADYGAQRLFMPWQLPVGVLTVSLGGIYLIALLIQESRKK</sequence>
<comment type="subcellular location">
    <subcellularLocation>
        <location evidence="1">Cell membrane</location>
        <topology evidence="1">Multi-pass membrane protein</topology>
    </subcellularLocation>
</comment>
<dbReference type="GO" id="GO:0005886">
    <property type="term" value="C:plasma membrane"/>
    <property type="evidence" value="ECO:0007669"/>
    <property type="project" value="UniProtKB-SubCell"/>
</dbReference>
<dbReference type="InterPro" id="IPR037294">
    <property type="entry name" value="ABC_BtuC-like"/>
</dbReference>
<evidence type="ECO:0000313" key="9">
    <source>
        <dbReference type="EMBL" id="STS89053.1"/>
    </source>
</evidence>
<dbReference type="GO" id="GO:0022857">
    <property type="term" value="F:transmembrane transporter activity"/>
    <property type="evidence" value="ECO:0007669"/>
    <property type="project" value="InterPro"/>
</dbReference>
<evidence type="ECO:0000256" key="4">
    <source>
        <dbReference type="ARBA" id="ARBA00022475"/>
    </source>
</evidence>
<feature type="transmembrane region" description="Helical" evidence="8">
    <location>
        <begin position="52"/>
        <end position="74"/>
    </location>
</feature>
<dbReference type="Pfam" id="PF01032">
    <property type="entry name" value="FecCD"/>
    <property type="match status" value="1"/>
</dbReference>
<evidence type="ECO:0000256" key="2">
    <source>
        <dbReference type="ARBA" id="ARBA00007935"/>
    </source>
</evidence>
<protein>
    <submittedName>
        <fullName evidence="9">Ferric enterobactin transport system permease FepG</fullName>
    </submittedName>
</protein>